<proteinExistence type="predicted"/>
<evidence type="ECO:0000313" key="2">
    <source>
        <dbReference type="EMBL" id="CAD7005302.1"/>
    </source>
</evidence>
<gene>
    <name evidence="2" type="ORF">CCAP1982_LOCUS13659</name>
</gene>
<evidence type="ECO:0000313" key="3">
    <source>
        <dbReference type="Proteomes" id="UP000606786"/>
    </source>
</evidence>
<dbReference type="EMBL" id="CAJHJT010000034">
    <property type="protein sequence ID" value="CAD7005302.1"/>
    <property type="molecule type" value="Genomic_DNA"/>
</dbReference>
<protein>
    <submittedName>
        <fullName evidence="2">(Mediterranean fruit fly) hypothetical protein</fullName>
    </submittedName>
</protein>
<dbReference type="Proteomes" id="UP000606786">
    <property type="component" value="Unassembled WGS sequence"/>
</dbReference>
<feature type="region of interest" description="Disordered" evidence="1">
    <location>
        <begin position="29"/>
        <end position="49"/>
    </location>
</feature>
<reference evidence="2" key="1">
    <citation type="submission" date="2020-11" db="EMBL/GenBank/DDBJ databases">
        <authorList>
            <person name="Whitehead M."/>
        </authorList>
    </citation>
    <scope>NUCLEOTIDE SEQUENCE</scope>
    <source>
        <strain evidence="2">EGII</strain>
    </source>
</reference>
<keyword evidence="3" id="KW-1185">Reference proteome</keyword>
<sequence length="74" mass="8265">MTLSLSNRQPCFVNIFVSKELWKRKNRFAGNNNHKHSNQQPEANVHHYKEHQPAAVTATATATDAIVLAPQSVA</sequence>
<evidence type="ECO:0000256" key="1">
    <source>
        <dbReference type="SAM" id="MobiDB-lite"/>
    </source>
</evidence>
<dbReference type="AlphaFoldDB" id="A0A811V183"/>
<accession>A0A811V183</accession>
<organism evidence="2 3">
    <name type="scientific">Ceratitis capitata</name>
    <name type="common">Mediterranean fruit fly</name>
    <name type="synonym">Tephritis capitata</name>
    <dbReference type="NCBI Taxonomy" id="7213"/>
    <lineage>
        <taxon>Eukaryota</taxon>
        <taxon>Metazoa</taxon>
        <taxon>Ecdysozoa</taxon>
        <taxon>Arthropoda</taxon>
        <taxon>Hexapoda</taxon>
        <taxon>Insecta</taxon>
        <taxon>Pterygota</taxon>
        <taxon>Neoptera</taxon>
        <taxon>Endopterygota</taxon>
        <taxon>Diptera</taxon>
        <taxon>Brachycera</taxon>
        <taxon>Muscomorpha</taxon>
        <taxon>Tephritoidea</taxon>
        <taxon>Tephritidae</taxon>
        <taxon>Ceratitis</taxon>
        <taxon>Ceratitis</taxon>
    </lineage>
</organism>
<comment type="caution">
    <text evidence="2">The sequence shown here is derived from an EMBL/GenBank/DDBJ whole genome shotgun (WGS) entry which is preliminary data.</text>
</comment>
<feature type="non-terminal residue" evidence="2">
    <location>
        <position position="1"/>
    </location>
</feature>
<name>A0A811V183_CERCA</name>